<feature type="repeat" description="WD" evidence="5">
    <location>
        <begin position="1218"/>
        <end position="1259"/>
    </location>
</feature>
<dbReference type="Pfam" id="PF00486">
    <property type="entry name" value="Trans_reg_C"/>
    <property type="match status" value="1"/>
</dbReference>
<comment type="caution">
    <text evidence="8">The sequence shown here is derived from an EMBL/GenBank/DDBJ whole genome shotgun (WGS) entry which is preliminary data.</text>
</comment>
<name>A0A9X3MRR9_9ACTN</name>
<dbReference type="SMART" id="SM00382">
    <property type="entry name" value="AAA"/>
    <property type="match status" value="2"/>
</dbReference>
<dbReference type="PROSITE" id="PS51755">
    <property type="entry name" value="OMPR_PHOB"/>
    <property type="match status" value="1"/>
</dbReference>
<dbReference type="InterPro" id="IPR041664">
    <property type="entry name" value="AAA_16"/>
</dbReference>
<dbReference type="InterPro" id="IPR011041">
    <property type="entry name" value="Quinoprot_gluc/sorb_DH_b-prop"/>
</dbReference>
<dbReference type="GO" id="GO:0000160">
    <property type="term" value="P:phosphorelay signal transduction system"/>
    <property type="evidence" value="ECO:0007669"/>
    <property type="project" value="InterPro"/>
</dbReference>
<dbReference type="InterPro" id="IPR019775">
    <property type="entry name" value="WD40_repeat_CS"/>
</dbReference>
<dbReference type="CDD" id="cd00200">
    <property type="entry name" value="WD40"/>
    <property type="match status" value="1"/>
</dbReference>
<proteinExistence type="inferred from homology"/>
<dbReference type="InterPro" id="IPR003593">
    <property type="entry name" value="AAA+_ATPase"/>
</dbReference>
<evidence type="ECO:0000259" key="7">
    <source>
        <dbReference type="PROSITE" id="PS51755"/>
    </source>
</evidence>
<comment type="similarity">
    <text evidence="1">Belongs to the AfsR/DnrI/RedD regulatory family.</text>
</comment>
<evidence type="ECO:0000313" key="8">
    <source>
        <dbReference type="EMBL" id="MDA0160736.1"/>
    </source>
</evidence>
<dbReference type="Gene3D" id="1.25.40.10">
    <property type="entry name" value="Tetratricopeptide repeat domain"/>
    <property type="match status" value="1"/>
</dbReference>
<dbReference type="Pfam" id="PF00400">
    <property type="entry name" value="WD40"/>
    <property type="match status" value="3"/>
</dbReference>
<dbReference type="SMART" id="SM00862">
    <property type="entry name" value="Trans_reg_C"/>
    <property type="match status" value="1"/>
</dbReference>
<dbReference type="InterPro" id="IPR036388">
    <property type="entry name" value="WH-like_DNA-bd_sf"/>
</dbReference>
<feature type="DNA-binding region" description="OmpR/PhoB-type" evidence="6">
    <location>
        <begin position="1"/>
        <end position="92"/>
    </location>
</feature>
<feature type="repeat" description="WD" evidence="5">
    <location>
        <begin position="1532"/>
        <end position="1573"/>
    </location>
</feature>
<evidence type="ECO:0000256" key="1">
    <source>
        <dbReference type="ARBA" id="ARBA00005820"/>
    </source>
</evidence>
<dbReference type="Gene3D" id="2.130.10.10">
    <property type="entry name" value="YVTN repeat-like/Quinoprotein amine dehydrogenase"/>
    <property type="match status" value="4"/>
</dbReference>
<evidence type="ECO:0000256" key="5">
    <source>
        <dbReference type="PROSITE-ProRule" id="PRU00221"/>
    </source>
</evidence>
<dbReference type="Proteomes" id="UP001149140">
    <property type="component" value="Unassembled WGS sequence"/>
</dbReference>
<dbReference type="PROSITE" id="PS00678">
    <property type="entry name" value="WD_REPEATS_1"/>
    <property type="match status" value="2"/>
</dbReference>
<dbReference type="InterPro" id="IPR050505">
    <property type="entry name" value="WDR55/POC1"/>
</dbReference>
<keyword evidence="2 5" id="KW-0853">WD repeat</keyword>
<dbReference type="InterPro" id="IPR005158">
    <property type="entry name" value="BTAD"/>
</dbReference>
<dbReference type="InterPro" id="IPR027417">
    <property type="entry name" value="P-loop_NTPase"/>
</dbReference>
<dbReference type="GO" id="GO:0005829">
    <property type="term" value="C:cytosol"/>
    <property type="evidence" value="ECO:0007669"/>
    <property type="project" value="UniProtKB-ARBA"/>
</dbReference>
<dbReference type="InterPro" id="IPR011990">
    <property type="entry name" value="TPR-like_helical_dom_sf"/>
</dbReference>
<feature type="domain" description="OmpR/PhoB-type" evidence="7">
    <location>
        <begin position="1"/>
        <end position="92"/>
    </location>
</feature>
<dbReference type="PANTHER" id="PTHR44019">
    <property type="entry name" value="WD REPEAT-CONTAINING PROTEIN 55"/>
    <property type="match status" value="1"/>
</dbReference>
<keyword evidence="9" id="KW-1185">Reference proteome</keyword>
<reference evidence="8" key="1">
    <citation type="submission" date="2022-10" db="EMBL/GenBank/DDBJ databases">
        <title>The WGS of Solirubrobacter ginsenosidimutans DSM 21036.</title>
        <authorList>
            <person name="Jiang Z."/>
        </authorList>
    </citation>
    <scope>NUCLEOTIDE SEQUENCE</scope>
    <source>
        <strain evidence="8">DSM 21036</strain>
    </source>
</reference>
<dbReference type="CDD" id="cd15831">
    <property type="entry name" value="BTAD"/>
    <property type="match status" value="1"/>
</dbReference>
<dbReference type="SMART" id="SM01043">
    <property type="entry name" value="BTAD"/>
    <property type="match status" value="1"/>
</dbReference>
<keyword evidence="4 6" id="KW-0238">DNA-binding</keyword>
<dbReference type="Gene3D" id="3.40.50.300">
    <property type="entry name" value="P-loop containing nucleotide triphosphate hydrolases"/>
    <property type="match status" value="2"/>
</dbReference>
<organism evidence="8 9">
    <name type="scientific">Solirubrobacter ginsenosidimutans</name>
    <dbReference type="NCBI Taxonomy" id="490573"/>
    <lineage>
        <taxon>Bacteria</taxon>
        <taxon>Bacillati</taxon>
        <taxon>Actinomycetota</taxon>
        <taxon>Thermoleophilia</taxon>
        <taxon>Solirubrobacterales</taxon>
        <taxon>Solirubrobacteraceae</taxon>
        <taxon>Solirubrobacter</taxon>
    </lineage>
</organism>
<sequence length="1643" mass="175640">MRLSILGPVEASVDGHPVALGDAKQCAVLAMLGLEANRAVTADRLIEGLWGAQPPPSAANMVHNYVWRLRRSLAGVGGAEIVTRGRGYELRIDRELVDVCRLERLVSEAARAAEIGEPGSGAAREALALFRGEPLADVADEPFAVAEIHRLEELRLTAAELAIDADLAAGRHDEIVGEIDALLAENPLRERLYARQMLALYRCGRQADALEAYRHARQTLVEEIGVEPAPELRRLHDAILRQDLWLDVEPVAAELPHELDASASPPLIGRDRELQELRTRWKRAAAGAGALVTIAGAYGMGKTRLAAEIAGEAHREDAAVFYAAGTGPPEAALAAIARAREPRRPALVVVDDADRAPAVVRAALRDLAPALHRLPVLVLATGQETVALARLESDEALVLEPLGAGSVRAIAACYAPVGAEAAPVETLLATSRGIARQVHEAAAEWARGEATRGVDAVAGRAAAGRGEARALEEELAGRVVELLSARERAGLVRAGGDVAVAPAVCPYKGLAPFDAADAEYFFGRERLVAELVARVAGAPLLAVVGPSGSGKSSVLRAGLLPALAGGVLPGSDGWTQALITPGEQPLRELRRATRRLAREWHRVLVVDQFEELFTACPDETERAEFVAALVRVARDKDSVVVVAVRADFYGRCAAHPELSRLLAANHVLVGEMSRDELARAIERPAGRAGVSVEPELVEALLADVEGQPGALPLLSTALLELWRRRDGRRLLLAAYARSGGVQGAVARLAEDAFVELDPGQQATARRLLLRLTDEDRSGAIVRRRIALAELEGEQVAQVVARLTDRRLLTVGDGAVEVAHEALLREWPRLRSWLEEDVQGRRLHRRLGAAARAWDADGRDPGELYRGGRLASALEWAAGHQPELNATERAFLDDSRRASGHEQRRLRLVLAGVASLLVIAVIAGLVALDQRGNARAEATVAAAQRLGAQALAEDDLDRALLLARQGVALHDSPQTRSSLLAALLKSPAAVGVLRGDGDRLAGVALSPDDRTLAVIDNDGTLRLVDTATRRPVAQPLTVSGMWRDGAWEGLSFSEDGSRFAVGGSQPVVLDARTHRVVARLPAMDGRSIESLRLSADGRTLFAAVSLPPDRTAVRRFDATTGRPLGALRFVGRGIAPSALRFTSGGRVVTSRAGGPTTVRDARTLARISELEQMPRPLVQLPAGQDQTALSPDDRTLLLGGRDGSVRFLDLATGTVRAASGRHDGAVVRASISADGRTAVTAGEDRRVIVWNVERAVARETLEGHAGEITGLAISSGAETLYSAAKDGTVLIWDLAGDRRLGRPFDVRPPGDGDALSRELYTGPWNYDLAYALRPDSEVLAVGQRDGTVSLIDAETLEERSRFRAVPNAPVRGMAYVPGGRSLIVGGDDGFLAIFDPARGRLLTPLQGHSGHPLLTPAFSADGRLMATAGAADAVLLWTLRSERPVGRPRRYSPSLGAWGLSLSPDGRTLAVATDVGIEIVDVASLRRRAILPGTETVRLARFTPDGRFLVGGSYKGWARLWSTDTWRPATRKLAGHTGEETSGSVSPDGRMLATGSTDGTTRLFDLATQRPVGAPLPGPRDRQIAPVFTPDGAYLFVITDARRGNRWDIRPSSWARHACKIAGRRLTRTEWNDVLPERDYAPAC</sequence>
<dbReference type="PROSITE" id="PS50082">
    <property type="entry name" value="WD_REPEATS_2"/>
    <property type="match status" value="3"/>
</dbReference>
<dbReference type="SUPFAM" id="SSF50998">
    <property type="entry name" value="Quinoprotein alcohol dehydrogenase-like"/>
    <property type="match status" value="1"/>
</dbReference>
<dbReference type="Pfam" id="PF20703">
    <property type="entry name" value="nSTAND1"/>
    <property type="match status" value="1"/>
</dbReference>
<feature type="repeat" description="WD" evidence="5">
    <location>
        <begin position="1260"/>
        <end position="1301"/>
    </location>
</feature>
<dbReference type="Pfam" id="PF13191">
    <property type="entry name" value="AAA_16"/>
    <property type="match status" value="1"/>
</dbReference>
<dbReference type="InterPro" id="IPR011047">
    <property type="entry name" value="Quinoprotein_ADH-like_sf"/>
</dbReference>
<dbReference type="SUPFAM" id="SSF52540">
    <property type="entry name" value="P-loop containing nucleoside triphosphate hydrolases"/>
    <property type="match status" value="2"/>
</dbReference>
<evidence type="ECO:0000256" key="4">
    <source>
        <dbReference type="ARBA" id="ARBA00023125"/>
    </source>
</evidence>
<evidence type="ECO:0000256" key="6">
    <source>
        <dbReference type="PROSITE-ProRule" id="PRU01091"/>
    </source>
</evidence>
<dbReference type="PROSITE" id="PS50294">
    <property type="entry name" value="WD_REPEATS_REGION"/>
    <property type="match status" value="2"/>
</dbReference>
<dbReference type="InterPro" id="IPR015943">
    <property type="entry name" value="WD40/YVTN_repeat-like_dom_sf"/>
</dbReference>
<dbReference type="Gene3D" id="1.10.10.10">
    <property type="entry name" value="Winged helix-like DNA-binding domain superfamily/Winged helix DNA-binding domain"/>
    <property type="match status" value="1"/>
</dbReference>
<dbReference type="InterPro" id="IPR049052">
    <property type="entry name" value="nSTAND1"/>
</dbReference>
<evidence type="ECO:0000256" key="3">
    <source>
        <dbReference type="ARBA" id="ARBA00022737"/>
    </source>
</evidence>
<dbReference type="GO" id="GO:0006355">
    <property type="term" value="P:regulation of DNA-templated transcription"/>
    <property type="evidence" value="ECO:0007669"/>
    <property type="project" value="InterPro"/>
</dbReference>
<dbReference type="SMART" id="SM00320">
    <property type="entry name" value="WD40"/>
    <property type="match status" value="9"/>
</dbReference>
<evidence type="ECO:0000256" key="2">
    <source>
        <dbReference type="ARBA" id="ARBA00022574"/>
    </source>
</evidence>
<accession>A0A9X3MRR9</accession>
<dbReference type="SUPFAM" id="SSF48452">
    <property type="entry name" value="TPR-like"/>
    <property type="match status" value="1"/>
</dbReference>
<dbReference type="SUPFAM" id="SSF46894">
    <property type="entry name" value="C-terminal effector domain of the bipartite response regulators"/>
    <property type="match status" value="1"/>
</dbReference>
<dbReference type="InterPro" id="IPR001680">
    <property type="entry name" value="WD40_rpt"/>
</dbReference>
<protein>
    <submittedName>
        <fullName evidence="8">AAA family ATPase</fullName>
    </submittedName>
</protein>
<dbReference type="GO" id="GO:0003677">
    <property type="term" value="F:DNA binding"/>
    <property type="evidence" value="ECO:0007669"/>
    <property type="project" value="UniProtKB-UniRule"/>
</dbReference>
<gene>
    <name evidence="8" type="ORF">OM076_10710</name>
</gene>
<evidence type="ECO:0000313" key="9">
    <source>
        <dbReference type="Proteomes" id="UP001149140"/>
    </source>
</evidence>
<dbReference type="PANTHER" id="PTHR44019:SF8">
    <property type="entry name" value="POC1 CENTRIOLAR PROTEIN HOMOLOG"/>
    <property type="match status" value="1"/>
</dbReference>
<dbReference type="SUPFAM" id="SSF50952">
    <property type="entry name" value="Soluble quinoprotein glucose dehydrogenase"/>
    <property type="match status" value="1"/>
</dbReference>
<dbReference type="InterPro" id="IPR016032">
    <property type="entry name" value="Sig_transdc_resp-reg_C-effctor"/>
</dbReference>
<dbReference type="EMBL" id="JAPDOD010000007">
    <property type="protein sequence ID" value="MDA0160736.1"/>
    <property type="molecule type" value="Genomic_DNA"/>
</dbReference>
<keyword evidence="3" id="KW-0677">Repeat</keyword>
<dbReference type="RefSeq" id="WP_270039745.1">
    <property type="nucleotide sequence ID" value="NZ_JAPDOD010000007.1"/>
</dbReference>
<dbReference type="InterPro" id="IPR001867">
    <property type="entry name" value="OmpR/PhoB-type_DNA-bd"/>
</dbReference>
<dbReference type="Pfam" id="PF03704">
    <property type="entry name" value="BTAD"/>
    <property type="match status" value="1"/>
</dbReference>